<sequence>MNPSTGAAESASDRAPSRRAILAGVATGVSSLTAALSGCLSFPDGDPPPIDVTDEELHEVAAIDVPEVSTRLPVSLDDEPVEAGRDRIESLLEPIPSDLTAEIPNEAVRDYIVDYRQRARERIVELEDVDHNYDRLSTLGRSRRDAAEAEGAYAAATAGRVREDVYEAVESVDRRRREVDSKLVRIGDVPHEAVLVYNTVEGRLDSVDGGLDRVDDQSPLTSEVEAVGEAAGRLESSRANLEMAEHLIERQEQVGDAALDGAFERATSELLEEMDSHVADLPPADSDPEEVFAVPVAGTPREIVVDGVGGSSVLRVIHRTRSRVDDYMENDRVARALVALYELEHERRTFDRLRDRIDDGGLDRPDDVEAVAETKRSAIEAIEAALEGDSHPYLIRERLSASLAPIGLADRDIDEGRYSSDSGAVYAMGHYAVAGERARALPGAADWFADALESA</sequence>
<protein>
    <submittedName>
        <fullName evidence="1">Uncharacterized protein</fullName>
    </submittedName>
</protein>
<accession>A0A343TLC4</accession>
<dbReference type="AlphaFoldDB" id="A0A343TLC4"/>
<evidence type="ECO:0000313" key="1">
    <source>
        <dbReference type="EMBL" id="AUX09896.1"/>
    </source>
</evidence>
<dbReference type="EMBL" id="CP025066">
    <property type="protein sequence ID" value="AUX09896.1"/>
    <property type="molecule type" value="Genomic_DNA"/>
</dbReference>
<proteinExistence type="predicted"/>
<dbReference type="Proteomes" id="UP000263012">
    <property type="component" value="Chromosome"/>
</dbReference>
<name>A0A343TLC4_9EURY</name>
<dbReference type="OrthoDB" id="350675at2157"/>
<dbReference type="RefSeq" id="WP_133412158.1">
    <property type="nucleotide sequence ID" value="NZ_CP025066.1"/>
</dbReference>
<keyword evidence="2" id="KW-1185">Reference proteome</keyword>
<organism evidence="1 2">
    <name type="scientific">Halalkaliarchaeum desulfuricum</name>
    <dbReference type="NCBI Taxonomy" id="2055893"/>
    <lineage>
        <taxon>Archaea</taxon>
        <taxon>Methanobacteriati</taxon>
        <taxon>Methanobacteriota</taxon>
        <taxon>Stenosarchaea group</taxon>
        <taxon>Halobacteria</taxon>
        <taxon>Halobacteriales</taxon>
        <taxon>Haloferacaceae</taxon>
        <taxon>Halalkaliarchaeum</taxon>
    </lineage>
</organism>
<dbReference type="GeneID" id="37878627"/>
<evidence type="ECO:0000313" key="2">
    <source>
        <dbReference type="Proteomes" id="UP000263012"/>
    </source>
</evidence>
<gene>
    <name evidence="1" type="ORF">AArcSl_2272</name>
</gene>
<dbReference type="KEGG" id="hdf:AArcSl_2272"/>
<reference evidence="2" key="1">
    <citation type="submission" date="2017-11" db="EMBL/GenBank/DDBJ databases">
        <title>Phenotypic and genomic properties of facultatively anaerobic sulfur-reducing natronoarchaea from hypersaline soda lakes.</title>
        <authorList>
            <person name="Sorokin D.Y."/>
            <person name="Kublanov I.V."/>
            <person name="Roman P."/>
            <person name="Sinninghe Damste J.S."/>
            <person name="Golyshin P.N."/>
            <person name="Rojo D."/>
            <person name="Ciordia S."/>
            <person name="Mena M.D.C."/>
            <person name="Ferrer M."/>
            <person name="Messina E."/>
            <person name="Smedile F."/>
            <person name="La Spada G."/>
            <person name="La Cono V."/>
            <person name="Yakimov M.M."/>
        </authorList>
    </citation>
    <scope>NUCLEOTIDE SEQUENCE [LARGE SCALE GENOMIC DNA]</scope>
    <source>
        <strain evidence="2">AArc-Sl</strain>
    </source>
</reference>